<evidence type="ECO:0000313" key="6">
    <source>
        <dbReference type="EMBL" id="MCL1627497.1"/>
    </source>
</evidence>
<dbReference type="InterPro" id="IPR009057">
    <property type="entry name" value="Homeodomain-like_sf"/>
</dbReference>
<evidence type="ECO:0000256" key="2">
    <source>
        <dbReference type="ARBA" id="ARBA00023125"/>
    </source>
</evidence>
<dbReference type="SMART" id="SM00342">
    <property type="entry name" value="HTH_ARAC"/>
    <property type="match status" value="1"/>
</dbReference>
<organism evidence="6 7">
    <name type="scientific">Roseinatronobacter domitianus</name>
    <dbReference type="NCBI Taxonomy" id="2940293"/>
    <lineage>
        <taxon>Bacteria</taxon>
        <taxon>Pseudomonadati</taxon>
        <taxon>Pseudomonadota</taxon>
        <taxon>Alphaproteobacteria</taxon>
        <taxon>Rhodobacterales</taxon>
        <taxon>Paracoccaceae</taxon>
        <taxon>Roseinatronobacter</taxon>
    </lineage>
</organism>
<dbReference type="CDD" id="cd03136">
    <property type="entry name" value="GATase1_AraC_ArgR_like"/>
    <property type="match status" value="1"/>
</dbReference>
<feature type="region of interest" description="Disordered" evidence="4">
    <location>
        <begin position="208"/>
        <end position="229"/>
    </location>
</feature>
<dbReference type="InterPro" id="IPR050204">
    <property type="entry name" value="AraC_XylS_family_regulators"/>
</dbReference>
<dbReference type="EMBL" id="JALZWP010000001">
    <property type="protein sequence ID" value="MCL1627497.1"/>
    <property type="molecule type" value="Genomic_DNA"/>
</dbReference>
<keyword evidence="2" id="KW-0238">DNA-binding</keyword>
<sequence>MKSGRLDPLTTKKQAENPAQPVDALRVGILLWPSFPLMSFAGLVESLRHAGDHGDDSNPRYARWDVIGPVNVAMRSSCGVAISPSSDYVAPSRFDHLFVIGGLLRDLDTAPSQHSAFIRAAHRAGVPVHGVCTGSFVLAGLGLLDGKSVCIHPYHREHFELAYPGFRFVPNRDFHRAGGVSTVLGGVSILSLMRQVIAQHLGPDKSAKVHHQMTLPAGDGSPDAVTPTDHSGIDDPRIQRALVILDAQSGQTPEIAALARMLGLSERHFLRLFRAHVGCSPKAYVIETKLRAAVWMLRNTRRSITSIAYATGFSSGANLADLCRRKLSATPGDIRRWAQAEKG</sequence>
<feature type="domain" description="HTH araC/xylS-type" evidence="5">
    <location>
        <begin position="239"/>
        <end position="337"/>
    </location>
</feature>
<evidence type="ECO:0000313" key="7">
    <source>
        <dbReference type="Proteomes" id="UP001202550"/>
    </source>
</evidence>
<dbReference type="RefSeq" id="WP_249055864.1">
    <property type="nucleotide sequence ID" value="NZ_JALZWP010000001.1"/>
</dbReference>
<accession>A0ABT0LXZ9</accession>
<dbReference type="SUPFAM" id="SSF52317">
    <property type="entry name" value="Class I glutamine amidotransferase-like"/>
    <property type="match status" value="1"/>
</dbReference>
<dbReference type="InterPro" id="IPR002818">
    <property type="entry name" value="DJ-1/PfpI"/>
</dbReference>
<gene>
    <name evidence="6" type="ORF">M3N55_02020</name>
</gene>
<evidence type="ECO:0000259" key="5">
    <source>
        <dbReference type="PROSITE" id="PS01124"/>
    </source>
</evidence>
<keyword evidence="3" id="KW-0804">Transcription</keyword>
<evidence type="ECO:0000256" key="1">
    <source>
        <dbReference type="ARBA" id="ARBA00023015"/>
    </source>
</evidence>
<protein>
    <submittedName>
        <fullName evidence="6">Helix-turn-helix domain-containing protein</fullName>
    </submittedName>
</protein>
<proteinExistence type="predicted"/>
<keyword evidence="1" id="KW-0805">Transcription regulation</keyword>
<dbReference type="SUPFAM" id="SSF46689">
    <property type="entry name" value="Homeodomain-like"/>
    <property type="match status" value="2"/>
</dbReference>
<dbReference type="PANTHER" id="PTHR46796">
    <property type="entry name" value="HTH-TYPE TRANSCRIPTIONAL ACTIVATOR RHAS-RELATED"/>
    <property type="match status" value="1"/>
</dbReference>
<name>A0ABT0LXZ9_9RHOB</name>
<dbReference type="Proteomes" id="UP001202550">
    <property type="component" value="Unassembled WGS sequence"/>
</dbReference>
<dbReference type="PROSITE" id="PS01124">
    <property type="entry name" value="HTH_ARAC_FAMILY_2"/>
    <property type="match status" value="1"/>
</dbReference>
<dbReference type="InterPro" id="IPR029062">
    <property type="entry name" value="Class_I_gatase-like"/>
</dbReference>
<reference evidence="6 7" key="1">
    <citation type="submission" date="2022-05" db="EMBL/GenBank/DDBJ databases">
        <title>Seasonal and diel survey of microbial diversity of the Tyrrhenian coast.</title>
        <authorList>
            <person name="Gattoni G."/>
            <person name="Corral P."/>
        </authorList>
    </citation>
    <scope>NUCLEOTIDE SEQUENCE [LARGE SCALE GENOMIC DNA]</scope>
    <source>
        <strain evidence="6 7">V10</strain>
    </source>
</reference>
<evidence type="ECO:0000256" key="3">
    <source>
        <dbReference type="ARBA" id="ARBA00023163"/>
    </source>
</evidence>
<keyword evidence="7" id="KW-1185">Reference proteome</keyword>
<dbReference type="Pfam" id="PF01965">
    <property type="entry name" value="DJ-1_PfpI"/>
    <property type="match status" value="1"/>
</dbReference>
<comment type="caution">
    <text evidence="6">The sequence shown here is derived from an EMBL/GenBank/DDBJ whole genome shotgun (WGS) entry which is preliminary data.</text>
</comment>
<dbReference type="Gene3D" id="1.10.10.60">
    <property type="entry name" value="Homeodomain-like"/>
    <property type="match status" value="1"/>
</dbReference>
<evidence type="ECO:0000256" key="4">
    <source>
        <dbReference type="SAM" id="MobiDB-lite"/>
    </source>
</evidence>
<dbReference type="Pfam" id="PF12833">
    <property type="entry name" value="HTH_18"/>
    <property type="match status" value="1"/>
</dbReference>
<dbReference type="InterPro" id="IPR018060">
    <property type="entry name" value="HTH_AraC"/>
</dbReference>
<dbReference type="Gene3D" id="3.40.50.880">
    <property type="match status" value="1"/>
</dbReference>